<evidence type="ECO:0000313" key="1">
    <source>
        <dbReference type="EMBL" id="OOC09979.1"/>
    </source>
</evidence>
<feature type="non-terminal residue" evidence="1">
    <location>
        <position position="85"/>
    </location>
</feature>
<gene>
    <name evidence="1" type="ORF">B1A74_08370</name>
</gene>
<dbReference type="STRING" id="252474.B1A74_08370"/>
<comment type="caution">
    <text evidence="1">The sequence shown here is derived from an EMBL/GenBank/DDBJ whole genome shotgun (WGS) entry which is preliminary data.</text>
</comment>
<reference evidence="1 2" key="1">
    <citation type="submission" date="2017-02" db="EMBL/GenBank/DDBJ databases">
        <title>Genomic diversity within the haloalkaliphilic genus Thioalkalivibrio.</title>
        <authorList>
            <person name="Ahn A.-C."/>
            <person name="Meier-Kolthoff J."/>
            <person name="Overmars L."/>
            <person name="Richter M."/>
            <person name="Woyke T."/>
            <person name="Sorokin D.Y."/>
            <person name="Muyzer G."/>
        </authorList>
    </citation>
    <scope>NUCLEOTIDE SEQUENCE [LARGE SCALE GENOMIC DNA]</scope>
    <source>
        <strain evidence="1 2">HL17</strain>
    </source>
</reference>
<name>A0A1V2ZY28_9GAMM</name>
<organism evidence="1 2">
    <name type="scientific">Thioalkalivibrio halophilus</name>
    <dbReference type="NCBI Taxonomy" id="252474"/>
    <lineage>
        <taxon>Bacteria</taxon>
        <taxon>Pseudomonadati</taxon>
        <taxon>Pseudomonadota</taxon>
        <taxon>Gammaproteobacteria</taxon>
        <taxon>Chromatiales</taxon>
        <taxon>Ectothiorhodospiraceae</taxon>
        <taxon>Thioalkalivibrio</taxon>
    </lineage>
</organism>
<dbReference type="InterPro" id="IPR016776">
    <property type="entry name" value="ApeP-like_dehydratase"/>
</dbReference>
<keyword evidence="2" id="KW-1185">Reference proteome</keyword>
<dbReference type="InterPro" id="IPR029069">
    <property type="entry name" value="HotDog_dom_sf"/>
</dbReference>
<dbReference type="Proteomes" id="UP000189177">
    <property type="component" value="Unassembled WGS sequence"/>
</dbReference>
<evidence type="ECO:0000313" key="2">
    <source>
        <dbReference type="Proteomes" id="UP000189177"/>
    </source>
</evidence>
<proteinExistence type="predicted"/>
<accession>A0A1V2ZY28</accession>
<dbReference type="SUPFAM" id="SSF54637">
    <property type="entry name" value="Thioesterase/thiol ester dehydrase-isomerase"/>
    <property type="match status" value="1"/>
</dbReference>
<sequence length="85" mass="8927">MILDAAAIRERLPHAGAMSLLDEVVAHDADRIHCRARSHRDPDNPLRGEPGLHALAALEYGAQAMAVHGSLGAADSAPPRAGYLA</sequence>
<dbReference type="Pfam" id="PF22817">
    <property type="entry name" value="ApeP-like"/>
    <property type="match status" value="1"/>
</dbReference>
<dbReference type="EMBL" id="MUZR01000028">
    <property type="protein sequence ID" value="OOC09979.1"/>
    <property type="molecule type" value="Genomic_DNA"/>
</dbReference>
<dbReference type="Gene3D" id="3.10.129.10">
    <property type="entry name" value="Hotdog Thioesterase"/>
    <property type="match status" value="1"/>
</dbReference>
<protein>
    <recommendedName>
        <fullName evidence="3">Phosphotransferase</fullName>
    </recommendedName>
</protein>
<dbReference type="AlphaFoldDB" id="A0A1V2ZY28"/>
<evidence type="ECO:0008006" key="3">
    <source>
        <dbReference type="Google" id="ProtNLM"/>
    </source>
</evidence>